<dbReference type="Proteomes" id="UP001519460">
    <property type="component" value="Unassembled WGS sequence"/>
</dbReference>
<gene>
    <name evidence="2" type="ORF">BaRGS_00018617</name>
</gene>
<evidence type="ECO:0000256" key="1">
    <source>
        <dbReference type="SAM" id="Phobius"/>
    </source>
</evidence>
<name>A0ABD0KS07_9CAEN</name>
<evidence type="ECO:0000313" key="2">
    <source>
        <dbReference type="EMBL" id="KAK7490095.1"/>
    </source>
</evidence>
<keyword evidence="3" id="KW-1185">Reference proteome</keyword>
<dbReference type="AlphaFoldDB" id="A0ABD0KS07"/>
<feature type="transmembrane region" description="Helical" evidence="1">
    <location>
        <begin position="24"/>
        <end position="45"/>
    </location>
</feature>
<organism evidence="2 3">
    <name type="scientific">Batillaria attramentaria</name>
    <dbReference type="NCBI Taxonomy" id="370345"/>
    <lineage>
        <taxon>Eukaryota</taxon>
        <taxon>Metazoa</taxon>
        <taxon>Spiralia</taxon>
        <taxon>Lophotrochozoa</taxon>
        <taxon>Mollusca</taxon>
        <taxon>Gastropoda</taxon>
        <taxon>Caenogastropoda</taxon>
        <taxon>Sorbeoconcha</taxon>
        <taxon>Cerithioidea</taxon>
        <taxon>Batillariidae</taxon>
        <taxon>Batillaria</taxon>
    </lineage>
</organism>
<keyword evidence="1" id="KW-0472">Membrane</keyword>
<protein>
    <submittedName>
        <fullName evidence="2">Uncharacterized protein</fullName>
    </submittedName>
</protein>
<evidence type="ECO:0000313" key="3">
    <source>
        <dbReference type="Proteomes" id="UP001519460"/>
    </source>
</evidence>
<sequence>MKESSAPSACAQLTEQPLHLIGDIFLEVVFLFALIDYLCISYAFFWSTNGRQLLPNVNKIWDRVISEQEEVGSMAYMSTGVIQNKKLAPDECYVVLAKKKVAGYQLPDLTTEAEFFIELECRQGVVLCLPLSSIPYPTTTLG</sequence>
<dbReference type="EMBL" id="JACVVK020000130">
    <property type="protein sequence ID" value="KAK7490095.1"/>
    <property type="molecule type" value="Genomic_DNA"/>
</dbReference>
<keyword evidence="1" id="KW-1133">Transmembrane helix</keyword>
<keyword evidence="1" id="KW-0812">Transmembrane</keyword>
<proteinExistence type="predicted"/>
<accession>A0ABD0KS07</accession>
<reference evidence="2 3" key="1">
    <citation type="journal article" date="2023" name="Sci. Data">
        <title>Genome assembly of the Korean intertidal mud-creeper Batillaria attramentaria.</title>
        <authorList>
            <person name="Patra A.K."/>
            <person name="Ho P.T."/>
            <person name="Jun S."/>
            <person name="Lee S.J."/>
            <person name="Kim Y."/>
            <person name="Won Y.J."/>
        </authorList>
    </citation>
    <scope>NUCLEOTIDE SEQUENCE [LARGE SCALE GENOMIC DNA]</scope>
    <source>
        <strain evidence="2">Wonlab-2016</strain>
    </source>
</reference>
<comment type="caution">
    <text evidence="2">The sequence shown here is derived from an EMBL/GenBank/DDBJ whole genome shotgun (WGS) entry which is preliminary data.</text>
</comment>